<dbReference type="InterPro" id="IPR002048">
    <property type="entry name" value="EF_hand_dom"/>
</dbReference>
<dbReference type="Proteomes" id="UP000030665">
    <property type="component" value="Unassembled WGS sequence"/>
</dbReference>
<evidence type="ECO:0000256" key="3">
    <source>
        <dbReference type="ARBA" id="ARBA00022737"/>
    </source>
</evidence>
<dbReference type="Gene3D" id="1.10.238.10">
    <property type="entry name" value="EF-hand"/>
    <property type="match status" value="1"/>
</dbReference>
<dbReference type="GO" id="GO:0005509">
    <property type="term" value="F:calcium ion binding"/>
    <property type="evidence" value="ECO:0007669"/>
    <property type="project" value="InterPro"/>
</dbReference>
<dbReference type="InterPro" id="IPR011992">
    <property type="entry name" value="EF-hand-dom_pair"/>
</dbReference>
<evidence type="ECO:0000256" key="1">
    <source>
        <dbReference type="ARBA" id="ARBA00006049"/>
    </source>
</evidence>
<gene>
    <name evidence="6" type="ORF">TTRE_0000144101</name>
</gene>
<dbReference type="PANTHER" id="PTHR23055">
    <property type="entry name" value="CALCIUM BINDING PROTEINS"/>
    <property type="match status" value="1"/>
</dbReference>
<dbReference type="Pfam" id="PF13499">
    <property type="entry name" value="EF-hand_7"/>
    <property type="match status" value="1"/>
</dbReference>
<accession>A0A077Z0I6</accession>
<dbReference type="PROSITE" id="PS00018">
    <property type="entry name" value="EF_HAND_1"/>
    <property type="match status" value="3"/>
</dbReference>
<dbReference type="PRINTS" id="PR00450">
    <property type="entry name" value="RECOVERIN"/>
</dbReference>
<dbReference type="Pfam" id="PF00036">
    <property type="entry name" value="EF-hand_1"/>
    <property type="match status" value="1"/>
</dbReference>
<dbReference type="SUPFAM" id="SSF47473">
    <property type="entry name" value="EF-hand"/>
    <property type="match status" value="1"/>
</dbReference>
<evidence type="ECO:0000313" key="6">
    <source>
        <dbReference type="EMBL" id="CDW53178.1"/>
    </source>
</evidence>
<feature type="domain" description="EF-hand" evidence="5">
    <location>
        <begin position="144"/>
        <end position="179"/>
    </location>
</feature>
<dbReference type="AlphaFoldDB" id="A0A077Z0I6"/>
<comment type="similarity">
    <text evidence="1">Belongs to the recoverin family.</text>
</comment>
<dbReference type="EMBL" id="HG805843">
    <property type="protein sequence ID" value="CDW53178.1"/>
    <property type="molecule type" value="Genomic_DNA"/>
</dbReference>
<dbReference type="InterPro" id="IPR018247">
    <property type="entry name" value="EF_Hand_1_Ca_BS"/>
</dbReference>
<reference evidence="6" key="2">
    <citation type="submission" date="2014-03" db="EMBL/GenBank/DDBJ databases">
        <title>The whipworm genome and dual-species transcriptomics of an intimate host-pathogen interaction.</title>
        <authorList>
            <person name="Foth B.J."/>
            <person name="Tsai I.J."/>
            <person name="Reid A.J."/>
            <person name="Bancroft A.J."/>
            <person name="Nichol S."/>
            <person name="Tracey A."/>
            <person name="Holroyd N."/>
            <person name="Cotton J.A."/>
            <person name="Stanley E.J."/>
            <person name="Zarowiecki M."/>
            <person name="Liu J.Z."/>
            <person name="Huckvale T."/>
            <person name="Cooper P.J."/>
            <person name="Grencis R.K."/>
            <person name="Berriman M."/>
        </authorList>
    </citation>
    <scope>NUCLEOTIDE SEQUENCE [LARGE SCALE GENOMIC DNA]</scope>
</reference>
<dbReference type="STRING" id="36087.A0A077Z0I6"/>
<dbReference type="OrthoDB" id="191686at2759"/>
<feature type="domain" description="EF-hand" evidence="5">
    <location>
        <begin position="94"/>
        <end position="129"/>
    </location>
</feature>
<keyword evidence="3" id="KW-0677">Repeat</keyword>
<proteinExistence type="inferred from homology"/>
<evidence type="ECO:0000259" key="5">
    <source>
        <dbReference type="PROSITE" id="PS50222"/>
    </source>
</evidence>
<reference evidence="6" key="1">
    <citation type="submission" date="2014-01" db="EMBL/GenBank/DDBJ databases">
        <authorList>
            <person name="Aslett M."/>
        </authorList>
    </citation>
    <scope>NUCLEOTIDE SEQUENCE</scope>
</reference>
<organism evidence="6 7">
    <name type="scientific">Trichuris trichiura</name>
    <name type="common">Whipworm</name>
    <name type="synonym">Trichocephalus trichiurus</name>
    <dbReference type="NCBI Taxonomy" id="36087"/>
    <lineage>
        <taxon>Eukaryota</taxon>
        <taxon>Metazoa</taxon>
        <taxon>Ecdysozoa</taxon>
        <taxon>Nematoda</taxon>
        <taxon>Enoplea</taxon>
        <taxon>Dorylaimia</taxon>
        <taxon>Trichinellida</taxon>
        <taxon>Trichuridae</taxon>
        <taxon>Trichuris</taxon>
    </lineage>
</organism>
<dbReference type="CDD" id="cd00051">
    <property type="entry name" value="EFh"/>
    <property type="match status" value="2"/>
</dbReference>
<dbReference type="FunFam" id="1.10.238.10:FF:000009">
    <property type="entry name" value="Visinin-like protein 1"/>
    <property type="match status" value="1"/>
</dbReference>
<dbReference type="SMART" id="SM00054">
    <property type="entry name" value="EFh"/>
    <property type="match status" value="3"/>
</dbReference>
<keyword evidence="2" id="KW-0479">Metal-binding</keyword>
<keyword evidence="4" id="KW-0106">Calcium</keyword>
<dbReference type="InterPro" id="IPR028846">
    <property type="entry name" value="Recoverin"/>
</dbReference>
<keyword evidence="7" id="KW-1185">Reference proteome</keyword>
<sequence length="192" mass="22394">MNFFFSKTRVIEKANGRQVNVLYRSFYRHKDFVRDCPSGLLKREEFQTIYRQFFPEGDPSKFSSFVFNVFDVNKDGYISFPEFIHALSITSRGSIDEKLEWAFSLYDLDSDGYITRQEMVEIVTAIYTMLGKQLEVKKLATEDTPEMRVDKIFDSMDTNRDDKLSKEEFIAGSKRDSWIVKALSFGNQTGQS</sequence>
<dbReference type="PROSITE" id="PS50222">
    <property type="entry name" value="EF_HAND_2"/>
    <property type="match status" value="3"/>
</dbReference>
<evidence type="ECO:0000256" key="2">
    <source>
        <dbReference type="ARBA" id="ARBA00022723"/>
    </source>
</evidence>
<name>A0A077Z0I6_TRITR</name>
<evidence type="ECO:0000256" key="4">
    <source>
        <dbReference type="ARBA" id="ARBA00022837"/>
    </source>
</evidence>
<feature type="domain" description="EF-hand" evidence="5">
    <location>
        <begin position="58"/>
        <end position="93"/>
    </location>
</feature>
<dbReference type="PANTHER" id="PTHR23055:SF172">
    <property type="entry name" value="EF-HAND DOMAIN-CONTAINING PROTEIN"/>
    <property type="match status" value="1"/>
</dbReference>
<evidence type="ECO:0000313" key="7">
    <source>
        <dbReference type="Proteomes" id="UP000030665"/>
    </source>
</evidence>
<protein>
    <submittedName>
        <fullName evidence="6">Neuronal calcium sensor 1</fullName>
    </submittedName>
</protein>